<dbReference type="SUPFAM" id="SSF51445">
    <property type="entry name" value="(Trans)glycosidases"/>
    <property type="match status" value="1"/>
</dbReference>
<feature type="domain" description="PA14" evidence="3">
    <location>
        <begin position="202"/>
        <end position="345"/>
    </location>
</feature>
<dbReference type="SUPFAM" id="SSF56988">
    <property type="entry name" value="Anthrax protective antigen"/>
    <property type="match status" value="1"/>
</dbReference>
<dbReference type="Pfam" id="PF21365">
    <property type="entry name" value="Glyco_hydro_31_3rd"/>
    <property type="match status" value="1"/>
</dbReference>
<dbReference type="GO" id="GO:0004553">
    <property type="term" value="F:hydrolase activity, hydrolyzing O-glycosyl compounds"/>
    <property type="evidence" value="ECO:0007669"/>
    <property type="project" value="InterPro"/>
</dbReference>
<dbReference type="InterPro" id="IPR051816">
    <property type="entry name" value="Glycosyl_Hydrolase_31"/>
</dbReference>
<dbReference type="InterPro" id="IPR000322">
    <property type="entry name" value="Glyco_hydro_31_TIM"/>
</dbReference>
<dbReference type="InterPro" id="IPR033403">
    <property type="entry name" value="DUF5110"/>
</dbReference>
<proteinExistence type="inferred from homology"/>
<evidence type="ECO:0000313" key="4">
    <source>
        <dbReference type="EMBL" id="GGZ38816.1"/>
    </source>
</evidence>
<organism evidence="4 5">
    <name type="scientific">Echinicola pacifica</name>
    <dbReference type="NCBI Taxonomy" id="346377"/>
    <lineage>
        <taxon>Bacteria</taxon>
        <taxon>Pseudomonadati</taxon>
        <taxon>Bacteroidota</taxon>
        <taxon>Cytophagia</taxon>
        <taxon>Cytophagales</taxon>
        <taxon>Cyclobacteriaceae</taxon>
        <taxon>Echinicola</taxon>
    </lineage>
</organism>
<accession>A0A918QBA3</accession>
<dbReference type="Pfam" id="PF17137">
    <property type="entry name" value="DUF5110"/>
    <property type="match status" value="1"/>
</dbReference>
<dbReference type="InterPro" id="IPR048395">
    <property type="entry name" value="Glyco_hydro_31_C"/>
</dbReference>
<dbReference type="AlphaFoldDB" id="A0A918QBA3"/>
<dbReference type="InterPro" id="IPR017853">
    <property type="entry name" value="GH"/>
</dbReference>
<dbReference type="Proteomes" id="UP000619457">
    <property type="component" value="Unassembled WGS sequence"/>
</dbReference>
<dbReference type="InterPro" id="IPR025887">
    <property type="entry name" value="Glyco_hydro_31_N_dom"/>
</dbReference>
<name>A0A918QBA3_9BACT</name>
<dbReference type="SMART" id="SM00758">
    <property type="entry name" value="PA14"/>
    <property type="match status" value="1"/>
</dbReference>
<dbReference type="CDD" id="cd14752">
    <property type="entry name" value="GH31_N"/>
    <property type="match status" value="1"/>
</dbReference>
<dbReference type="PANTHER" id="PTHR43863:SF2">
    <property type="entry name" value="MALTASE-GLUCOAMYLASE"/>
    <property type="match status" value="1"/>
</dbReference>
<dbReference type="Gene3D" id="3.20.20.80">
    <property type="entry name" value="Glycosidases"/>
    <property type="match status" value="1"/>
</dbReference>
<evidence type="ECO:0000313" key="5">
    <source>
        <dbReference type="Proteomes" id="UP000619457"/>
    </source>
</evidence>
<dbReference type="EMBL" id="BMWX01000008">
    <property type="protein sequence ID" value="GGZ38816.1"/>
    <property type="molecule type" value="Genomic_DNA"/>
</dbReference>
<dbReference type="InterPro" id="IPR013780">
    <property type="entry name" value="Glyco_hydro_b"/>
</dbReference>
<comment type="similarity">
    <text evidence="1 2">Belongs to the glycosyl hydrolase 31 family.</text>
</comment>
<dbReference type="InterPro" id="IPR037524">
    <property type="entry name" value="PA14/GLEYA"/>
</dbReference>
<keyword evidence="2" id="KW-0326">Glycosidase</keyword>
<evidence type="ECO:0000256" key="1">
    <source>
        <dbReference type="ARBA" id="ARBA00007806"/>
    </source>
</evidence>
<dbReference type="SUPFAM" id="SSF74650">
    <property type="entry name" value="Galactose mutarotase-like"/>
    <property type="match status" value="1"/>
</dbReference>
<reference evidence="4" key="2">
    <citation type="submission" date="2020-09" db="EMBL/GenBank/DDBJ databases">
        <authorList>
            <person name="Sun Q."/>
            <person name="Kim S."/>
        </authorList>
    </citation>
    <scope>NUCLEOTIDE SEQUENCE</scope>
    <source>
        <strain evidence="4">KCTC 12368</strain>
    </source>
</reference>
<dbReference type="CDD" id="cd06591">
    <property type="entry name" value="GH31_xylosidase_XylS"/>
    <property type="match status" value="1"/>
</dbReference>
<evidence type="ECO:0000259" key="3">
    <source>
        <dbReference type="PROSITE" id="PS51820"/>
    </source>
</evidence>
<dbReference type="PROSITE" id="PS51820">
    <property type="entry name" value="PA14"/>
    <property type="match status" value="1"/>
</dbReference>
<dbReference type="Gene3D" id="2.60.40.1760">
    <property type="entry name" value="glycosyl hydrolase (family 31)"/>
    <property type="match status" value="1"/>
</dbReference>
<dbReference type="Gene3D" id="2.60.40.1180">
    <property type="entry name" value="Golgi alpha-mannosidase II"/>
    <property type="match status" value="2"/>
</dbReference>
<evidence type="ECO:0000256" key="2">
    <source>
        <dbReference type="RuleBase" id="RU361185"/>
    </source>
</evidence>
<keyword evidence="2" id="KW-0378">Hydrolase</keyword>
<dbReference type="GO" id="GO:0030246">
    <property type="term" value="F:carbohydrate binding"/>
    <property type="evidence" value="ECO:0007669"/>
    <property type="project" value="InterPro"/>
</dbReference>
<dbReference type="InterPro" id="IPR011658">
    <property type="entry name" value="PA14_dom"/>
</dbReference>
<protein>
    <submittedName>
        <fullName evidence="4">Alpha-xylosidase</fullName>
    </submittedName>
</protein>
<comment type="caution">
    <text evidence="4">The sequence shown here is derived from an EMBL/GenBank/DDBJ whole genome shotgun (WGS) entry which is preliminary data.</text>
</comment>
<dbReference type="Pfam" id="PF13802">
    <property type="entry name" value="Gal_mutarotas_2"/>
    <property type="match status" value="1"/>
</dbReference>
<dbReference type="Pfam" id="PF07691">
    <property type="entry name" value="PA14"/>
    <property type="match status" value="1"/>
</dbReference>
<dbReference type="SUPFAM" id="SSF51011">
    <property type="entry name" value="Glycosyl hydrolase domain"/>
    <property type="match status" value="1"/>
</dbReference>
<dbReference type="Gene3D" id="2.60.120.380">
    <property type="match status" value="1"/>
</dbReference>
<keyword evidence="5" id="KW-1185">Reference proteome</keyword>
<dbReference type="InterPro" id="IPR011013">
    <property type="entry name" value="Gal_mutarotase_sf_dom"/>
</dbReference>
<dbReference type="PANTHER" id="PTHR43863">
    <property type="entry name" value="HYDROLASE, PUTATIVE (AFU_ORTHOLOGUE AFUA_1G03140)-RELATED"/>
    <property type="match status" value="1"/>
</dbReference>
<dbReference type="Pfam" id="PF01055">
    <property type="entry name" value="Glyco_hydro_31_2nd"/>
    <property type="match status" value="1"/>
</dbReference>
<sequence length="929" mass="107400">MPLNSNGIQITIPASENMEAHTLRIEVISEDIFRISASPTDSIPEVQSLMIQDSLPKAPSWERRETNDSIGLITSKSQAWVSKITGGIAFKDESGKLLLKETPGGKAFLPITADQNHPLFTITQRFESPRDESLYGLGQQQTGLFDYKGYQVDLTQYNGVVAVPFLTSSREYSILWDNNSITKVGDTRELLPLSELRLFDQLGKEGFLTAVYANNKEQPNQGLKQHEGQIDYTFLDDLEKIPADFNMADGAVTWTGQLMANHNGLHQFYLSYSGYIKIWIDGQLILDRWRESWNPGPAVFRQELHTDKPSSIKMEWIPESTQSFFSIKYLAPSAYDTEQTYAFQSEAGQMMDYYFIHGKSIDERIHGYRLLTGKAQVMPKWAMGFWQSRERYHTQAELLNTVAEYRKRGIPLDNIVQDWSYWPEAEWGSHDFDPERFPDPAAMVRKVHEEYHAQLMISVWPKFYEGIDHYEQFESKGWLYQQNIKNRQKDWIGQGYISTFYDAFAPGARELFWKQINDKLYQKGIDAWWLDATEPDIHSNSSIDHRKTLMSPNALGTSEEYFNAYSLVNAKGIYEGQRKQNNQDRVFILTRSGFPGIQRYGAATWSGDIAARFDELEQQIPAGLNFALSGLPYWTTDIGGFFVENKYDRPDPQGDDLEEWRELNTRWYQYGTFSPLYRSHGQYPYREVFNIAPDEHPAYKSIVFYNKLRYRLMPYLYSLTGKIHHDDYTLMRPLMMDFEDKEAKSIKDQFMFGPSLMINPIYQYKARSREVFFPDHTLWYDLLTGEKIEGGKTIEVAAPYDKIPIYVKAGSIIPFGPEISYTSEKPADPLHLWIYPGQNGKFELYEDEGINYNYENGFYSTINLLYNDAEKTLVIGERKGEFEGMLKSRTFIITLANKNSATALELDKESEQAKIIKYEGKEIIIKLSN</sequence>
<reference evidence="4" key="1">
    <citation type="journal article" date="2014" name="Int. J. Syst. Evol. Microbiol.">
        <title>Complete genome sequence of Corynebacterium casei LMG S-19264T (=DSM 44701T), isolated from a smear-ripened cheese.</title>
        <authorList>
            <consortium name="US DOE Joint Genome Institute (JGI-PGF)"/>
            <person name="Walter F."/>
            <person name="Albersmeier A."/>
            <person name="Kalinowski J."/>
            <person name="Ruckert C."/>
        </authorList>
    </citation>
    <scope>NUCLEOTIDE SEQUENCE</scope>
    <source>
        <strain evidence="4">KCTC 12368</strain>
    </source>
</reference>
<dbReference type="GO" id="GO:0005975">
    <property type="term" value="P:carbohydrate metabolic process"/>
    <property type="evidence" value="ECO:0007669"/>
    <property type="project" value="InterPro"/>
</dbReference>
<gene>
    <name evidence="4" type="primary">xylS</name>
    <name evidence="4" type="ORF">GCM10007049_35000</name>
</gene>